<reference evidence="1 2" key="2">
    <citation type="submission" date="2017-10" db="EMBL/GenBank/DDBJ databases">
        <title>Genome analyses suggest a sexual origin of heterokaryosis in a supposedly ancient asexual fungus.</title>
        <authorList>
            <person name="Corradi N."/>
            <person name="Sedzielewska K."/>
            <person name="Noel J."/>
            <person name="Charron P."/>
            <person name="Farinelli L."/>
            <person name="Marton T."/>
            <person name="Kruger M."/>
            <person name="Pelin A."/>
            <person name="Brachmann A."/>
            <person name="Corradi N."/>
        </authorList>
    </citation>
    <scope>NUCLEOTIDE SEQUENCE [LARGE SCALE GENOMIC DNA]</scope>
    <source>
        <strain evidence="1 2">A1</strain>
    </source>
</reference>
<comment type="caution">
    <text evidence="1">The sequence shown here is derived from an EMBL/GenBank/DDBJ whole genome shotgun (WGS) entry which is preliminary data.</text>
</comment>
<dbReference type="VEuPathDB" id="FungiDB:RhiirA1_457829"/>
<dbReference type="EMBL" id="LLXH01000361">
    <property type="protein sequence ID" value="PKC67957.1"/>
    <property type="molecule type" value="Genomic_DNA"/>
</dbReference>
<reference evidence="1 2" key="1">
    <citation type="submission" date="2017-10" db="EMBL/GenBank/DDBJ databases">
        <title>Extensive intraspecific genome diversity in a model arbuscular mycorrhizal fungus.</title>
        <authorList>
            <person name="Chen E.C.H."/>
            <person name="Morin E."/>
            <person name="Baudet D."/>
            <person name="Noel J."/>
            <person name="Ndikumana S."/>
            <person name="Charron P."/>
            <person name="St-Onge C."/>
            <person name="Giorgi J."/>
            <person name="Grigoriev I.V."/>
            <person name="Roux C."/>
            <person name="Martin F.M."/>
            <person name="Corradi N."/>
        </authorList>
    </citation>
    <scope>NUCLEOTIDE SEQUENCE [LARGE SCALE GENOMIC DNA]</scope>
    <source>
        <strain evidence="1 2">A1</strain>
    </source>
</reference>
<dbReference type="Proteomes" id="UP000232688">
    <property type="component" value="Unassembled WGS sequence"/>
</dbReference>
<proteinExistence type="predicted"/>
<protein>
    <submittedName>
        <fullName evidence="1">Uncharacterized protein</fullName>
    </submittedName>
</protein>
<dbReference type="AlphaFoldDB" id="A0A2N0RXB2"/>
<evidence type="ECO:0000313" key="2">
    <source>
        <dbReference type="Proteomes" id="UP000232688"/>
    </source>
</evidence>
<evidence type="ECO:0000313" key="1">
    <source>
        <dbReference type="EMBL" id="PKC67957.1"/>
    </source>
</evidence>
<gene>
    <name evidence="1" type="ORF">RhiirA1_457829</name>
</gene>
<accession>A0A2N0RXB2</accession>
<organism evidence="1 2">
    <name type="scientific">Rhizophagus irregularis</name>
    <dbReference type="NCBI Taxonomy" id="588596"/>
    <lineage>
        <taxon>Eukaryota</taxon>
        <taxon>Fungi</taxon>
        <taxon>Fungi incertae sedis</taxon>
        <taxon>Mucoromycota</taxon>
        <taxon>Glomeromycotina</taxon>
        <taxon>Glomeromycetes</taxon>
        <taxon>Glomerales</taxon>
        <taxon>Glomeraceae</taxon>
        <taxon>Rhizophagus</taxon>
    </lineage>
</organism>
<name>A0A2N0RXB2_9GLOM</name>
<sequence length="58" mass="6752">MKSYQAKNYCKKTMGEFLSEPIEDKNTTEGICCQQHDLIYVTSTIYEGEEYCSIGHEY</sequence>